<feature type="compositionally biased region" description="Low complexity" evidence="1">
    <location>
        <begin position="124"/>
        <end position="139"/>
    </location>
</feature>
<feature type="compositionally biased region" description="Low complexity" evidence="1">
    <location>
        <begin position="158"/>
        <end position="182"/>
    </location>
</feature>
<dbReference type="InterPro" id="IPR028842">
    <property type="entry name" value="Afadin"/>
</dbReference>
<feature type="compositionally biased region" description="Basic and acidic residues" evidence="1">
    <location>
        <begin position="41"/>
        <end position="59"/>
    </location>
</feature>
<feature type="compositionally biased region" description="Basic and acidic residues" evidence="1">
    <location>
        <begin position="1143"/>
        <end position="1154"/>
    </location>
</feature>
<dbReference type="SMART" id="SM00228">
    <property type="entry name" value="PDZ"/>
    <property type="match status" value="1"/>
</dbReference>
<feature type="compositionally biased region" description="Basic and acidic residues" evidence="1">
    <location>
        <begin position="1120"/>
        <end position="1130"/>
    </location>
</feature>
<feature type="region of interest" description="Disordered" evidence="1">
    <location>
        <begin position="768"/>
        <end position="799"/>
    </location>
</feature>
<evidence type="ECO:0000313" key="3">
    <source>
        <dbReference type="EMBL" id="CAG7837490.1"/>
    </source>
</evidence>
<feature type="compositionally biased region" description="Pro residues" evidence="1">
    <location>
        <begin position="606"/>
        <end position="618"/>
    </location>
</feature>
<reference evidence="3" key="1">
    <citation type="submission" date="2021-06" db="EMBL/GenBank/DDBJ databases">
        <authorList>
            <person name="Hodson N. C."/>
            <person name="Mongue J. A."/>
            <person name="Jaron S. K."/>
        </authorList>
    </citation>
    <scope>NUCLEOTIDE SEQUENCE</scope>
</reference>
<dbReference type="OrthoDB" id="6260541at2759"/>
<dbReference type="PANTHER" id="PTHR10398">
    <property type="entry name" value="AFADIN"/>
    <property type="match status" value="1"/>
</dbReference>
<keyword evidence="4" id="KW-1185">Reference proteome</keyword>
<feature type="compositionally biased region" description="Basic and acidic residues" evidence="1">
    <location>
        <begin position="408"/>
        <end position="430"/>
    </location>
</feature>
<feature type="region of interest" description="Disordered" evidence="1">
    <location>
        <begin position="971"/>
        <end position="1190"/>
    </location>
</feature>
<gene>
    <name evidence="3" type="ORF">AFUS01_LOCUS46597</name>
</gene>
<feature type="region of interest" description="Disordered" evidence="1">
    <location>
        <begin position="393"/>
        <end position="699"/>
    </location>
</feature>
<accession>A0A8J2LSL0</accession>
<dbReference type="AlphaFoldDB" id="A0A8J2LSL0"/>
<feature type="compositionally biased region" description="Acidic residues" evidence="1">
    <location>
        <begin position="889"/>
        <end position="904"/>
    </location>
</feature>
<feature type="region of interest" description="Disordered" evidence="1">
    <location>
        <begin position="885"/>
        <end position="950"/>
    </location>
</feature>
<feature type="compositionally biased region" description="Polar residues" evidence="1">
    <location>
        <begin position="557"/>
        <end position="590"/>
    </location>
</feature>
<feature type="compositionally biased region" description="Polar residues" evidence="1">
    <location>
        <begin position="60"/>
        <end position="70"/>
    </location>
</feature>
<name>A0A8J2LSL0_9HEXA</name>
<feature type="compositionally biased region" description="Basic and acidic residues" evidence="1">
    <location>
        <begin position="971"/>
        <end position="984"/>
    </location>
</feature>
<evidence type="ECO:0000313" key="4">
    <source>
        <dbReference type="Proteomes" id="UP000708208"/>
    </source>
</evidence>
<feature type="compositionally biased region" description="Low complexity" evidence="1">
    <location>
        <begin position="1131"/>
        <end position="1142"/>
    </location>
</feature>
<feature type="compositionally biased region" description="Low complexity" evidence="1">
    <location>
        <begin position="985"/>
        <end position="1011"/>
    </location>
</feature>
<feature type="compositionally biased region" description="Low complexity" evidence="1">
    <location>
        <begin position="680"/>
        <end position="699"/>
    </location>
</feature>
<feature type="domain" description="PDZ" evidence="2">
    <location>
        <begin position="321"/>
        <end position="380"/>
    </location>
</feature>
<dbReference type="PROSITE" id="PS50106">
    <property type="entry name" value="PDZ"/>
    <property type="match status" value="1"/>
</dbReference>
<dbReference type="EMBL" id="CAJVCH010571426">
    <property type="protein sequence ID" value="CAG7837490.1"/>
    <property type="molecule type" value="Genomic_DNA"/>
</dbReference>
<feature type="compositionally biased region" description="Basic and acidic residues" evidence="1">
    <location>
        <begin position="905"/>
        <end position="921"/>
    </location>
</feature>
<feature type="compositionally biased region" description="Basic and acidic residues" evidence="1">
    <location>
        <begin position="1075"/>
        <end position="1084"/>
    </location>
</feature>
<feature type="compositionally biased region" description="Polar residues" evidence="1">
    <location>
        <begin position="922"/>
        <end position="939"/>
    </location>
</feature>
<evidence type="ECO:0000259" key="2">
    <source>
        <dbReference type="PROSITE" id="PS50106"/>
    </source>
</evidence>
<dbReference type="InterPro" id="IPR001478">
    <property type="entry name" value="PDZ"/>
</dbReference>
<dbReference type="GO" id="GO:0005911">
    <property type="term" value="C:cell-cell junction"/>
    <property type="evidence" value="ECO:0007669"/>
    <property type="project" value="InterPro"/>
</dbReference>
<feature type="region of interest" description="Disordered" evidence="1">
    <location>
        <begin position="1"/>
        <end position="90"/>
    </location>
</feature>
<proteinExistence type="predicted"/>
<protein>
    <recommendedName>
        <fullName evidence="2">PDZ domain-containing protein</fullName>
    </recommendedName>
</protein>
<organism evidence="3 4">
    <name type="scientific">Allacma fusca</name>
    <dbReference type="NCBI Taxonomy" id="39272"/>
    <lineage>
        <taxon>Eukaryota</taxon>
        <taxon>Metazoa</taxon>
        <taxon>Ecdysozoa</taxon>
        <taxon>Arthropoda</taxon>
        <taxon>Hexapoda</taxon>
        <taxon>Collembola</taxon>
        <taxon>Symphypleona</taxon>
        <taxon>Sminthuridae</taxon>
        <taxon>Allacma</taxon>
    </lineage>
</organism>
<dbReference type="PANTHER" id="PTHR10398:SF2">
    <property type="entry name" value="AFADIN"/>
    <property type="match status" value="1"/>
</dbReference>
<feature type="compositionally biased region" description="Polar residues" evidence="1">
    <location>
        <begin position="669"/>
        <end position="679"/>
    </location>
</feature>
<feature type="region of interest" description="Disordered" evidence="1">
    <location>
        <begin position="113"/>
        <end position="188"/>
    </location>
</feature>
<feature type="compositionally biased region" description="Low complexity" evidence="1">
    <location>
        <begin position="16"/>
        <end position="34"/>
    </location>
</feature>
<dbReference type="Proteomes" id="UP000708208">
    <property type="component" value="Unassembled WGS sequence"/>
</dbReference>
<sequence>MLLIQSIPTILKSKKSSSSEVQSVNGGSSNNNNNNKKKKERGGDHTSIIKRESKKDRETSSNPHPTSIINSPSKSKEKSKKKVVVNGSSTIGRTSNVQSVDIRGRPIVRKKWRPLSYAEPGAHSSSSNNNNNNSSNSSSQHHHQPHLISSHRDVPVLSNHGTSNGHSSGTTTASGGNSSTATKGRRSIHSTNSISVFNGGISIHHQAEETSAAITNGHNSENEILELSQADEALLRSYYSNNGMTMSSRTYNGHSVIDLEARLSRLRVQQLARRKSVDFAISCVEPDPTCFSVDSDDLDDDQMFGDEHLAMVEGVGQDRLGIYIKSVVNGGSADMDGRLGPGDQLLSVDGQSLVGITQEKAAEYLVRTGPVVTLEVAKQAAIYQGLATMLSQPSPVMSRAGGASQQRRMSERDLPSKVLREQNQDLESHHPSSHHSMLQPRIHSSKSVPSLNSERDHHPIPMSNSIGPGMLSPNVMAGSTGGTGGNPNMPQGIQANVIRSPGGGGGPFHSHLHGHGGSSHHDPNMRPYTQGGYPLNSMTMQPHSKSHMGPSMDLRSRSIQSLADPPTSSSANHIGMKQPSTPSLHLQSSAGGNGEDERYYQNVGFYPPPPPPPNPNPANMPLRTYIPYSNSSGNIPGGAPTSHLPNSSSMPQFRPAPGGGSYRGPPPNLNTNSAANLNWQRQQQQQQQQMGISQQQIGMNQQQIGLHRDLMRQEAKMLEMQDELRRREERAALMMTKAQQQQNRFTPRFTYTPTPPGQQQMNAHLAQRLGPPSVPSKPYRPDSLHGAPDGPSMGPGRPPLPEEFKFSSGDLPRGTFAYNGLMAKPLGGNPWETAEKEREALRRKEMARFWRDQQIQELESLPNRNPSQDEQLRALRLEREFQRRAEEIRMEDDGEGDDDEEEEDERKAMVRRVQEDLERTRISSGSLSINHASNGNKLDQSMEEERARKIEEMRRKKLELEAAQAAEERLVREATRRREEELRRQQSQMIQHQQQQQQQQQIHMQQQQQQSYHQNYRSSYPAGGNGTHPPVATPEKLSPVTPPQSSPRQKGEKKSVSFNETVATNEVSSPVDSPPTDRVREDPNRFLSEATALLASPRSPDGTSPGGALNTPGVIGAQEVYRDPRWRRLQEQQQKQQAANAPKPEKLTFKEKMKMFAMESGEDQTPKEKVKSSKAQREIETPITPIVSNK</sequence>
<evidence type="ECO:0000256" key="1">
    <source>
        <dbReference type="SAM" id="MobiDB-lite"/>
    </source>
</evidence>
<feature type="compositionally biased region" description="Polar residues" evidence="1">
    <location>
        <begin position="1056"/>
        <end position="1071"/>
    </location>
</feature>
<comment type="caution">
    <text evidence="3">The sequence shown here is derived from an EMBL/GenBank/DDBJ whole genome shotgun (WGS) entry which is preliminary data.</text>
</comment>
<dbReference type="Pfam" id="PF00595">
    <property type="entry name" value="PDZ"/>
    <property type="match status" value="1"/>
</dbReference>
<feature type="compositionally biased region" description="Basic and acidic residues" evidence="1">
    <location>
        <begin position="1164"/>
        <end position="1180"/>
    </location>
</feature>